<dbReference type="InterPro" id="IPR013604">
    <property type="entry name" value="7TM_chemorcpt"/>
</dbReference>
<evidence type="ECO:0000256" key="5">
    <source>
        <dbReference type="ARBA" id="ARBA00023136"/>
    </source>
</evidence>
<dbReference type="Pfam" id="PF08395">
    <property type="entry name" value="7tm_7"/>
    <property type="match status" value="1"/>
</dbReference>
<comment type="function">
    <text evidence="8">Gustatory receptor which mediates acceptance or avoidance behavior, depending on its substrates.</text>
</comment>
<keyword evidence="2 8" id="KW-1003">Cell membrane</keyword>
<dbReference type="GO" id="GO:0007635">
    <property type="term" value="P:chemosensory behavior"/>
    <property type="evidence" value="ECO:0007669"/>
    <property type="project" value="TreeGrafter"/>
</dbReference>
<feature type="transmembrane region" description="Helical" evidence="8">
    <location>
        <begin position="136"/>
        <end position="155"/>
    </location>
</feature>
<feature type="transmembrane region" description="Helical" evidence="8">
    <location>
        <begin position="283"/>
        <end position="302"/>
    </location>
</feature>
<dbReference type="GO" id="GO:0050909">
    <property type="term" value="P:sensory perception of taste"/>
    <property type="evidence" value="ECO:0007669"/>
    <property type="project" value="InterPro"/>
</dbReference>
<dbReference type="PANTHER" id="PTHR21143:SF133">
    <property type="entry name" value="GUSTATORY AND PHEROMONE RECEPTOR 32A-RELATED"/>
    <property type="match status" value="1"/>
</dbReference>
<dbReference type="GO" id="GO:0005886">
    <property type="term" value="C:plasma membrane"/>
    <property type="evidence" value="ECO:0007669"/>
    <property type="project" value="UniProtKB-SubCell"/>
</dbReference>
<sequence>MGQKATAENRPKGVYQGISRLLLYCRLMLNNPYGIDKDGRLVVSSWQQVLQTVVSLLICALLLFLAYFGWGRFSLQNPYITLKVLRNLVHAVFWLTYMIESKRQNGSMTRIFERIKTIEDRVAPQEKQLRKFSRKVWSWILVSFGLCAGFTALRLCHVGRDLVEILCAVTDIILIGSPLLWDMPLWMLLTLCVYYIDYVNSELGKTFTEQAFVVSSVSALGPPETDKLDKTRRLSSLRDLFRKIDDLKNEVNDLFANRIWICVLSAFIEIVHFFFFNITLIRYWSVASGSISLSGFTLFNFWKVVNALRLFEVVIVCSRLAEKGQSTSIVVHELFAETVDDQAKNELAIFSLELLHIDVGVSGNGFFTVDYSLLSAVASAAVMYTIVLFQFEFPGYSEDIRPVEDMYDF</sequence>
<accession>A0AAW2HWM4</accession>
<dbReference type="EMBL" id="JARGDH010000003">
    <property type="protein sequence ID" value="KAL0274011.1"/>
    <property type="molecule type" value="Genomic_DNA"/>
</dbReference>
<evidence type="ECO:0000256" key="3">
    <source>
        <dbReference type="ARBA" id="ARBA00022692"/>
    </source>
</evidence>
<reference evidence="9" key="1">
    <citation type="journal article" date="2024" name="Gigascience">
        <title>Chromosome-level genome of the poultry shaft louse Menopon gallinae provides insight into the host-switching and adaptive evolution of parasitic lice.</title>
        <authorList>
            <person name="Xu Y."/>
            <person name="Ma L."/>
            <person name="Liu S."/>
            <person name="Liang Y."/>
            <person name="Liu Q."/>
            <person name="He Z."/>
            <person name="Tian L."/>
            <person name="Duan Y."/>
            <person name="Cai W."/>
            <person name="Li H."/>
            <person name="Song F."/>
        </authorList>
    </citation>
    <scope>NUCLEOTIDE SEQUENCE</scope>
    <source>
        <strain evidence="9">Cailab_2023a</strain>
    </source>
</reference>
<name>A0AAW2HWM4_9NEOP</name>
<dbReference type="GO" id="GO:0030425">
    <property type="term" value="C:dendrite"/>
    <property type="evidence" value="ECO:0007669"/>
    <property type="project" value="TreeGrafter"/>
</dbReference>
<keyword evidence="5 8" id="KW-0472">Membrane</keyword>
<dbReference type="GO" id="GO:0008049">
    <property type="term" value="P:male courtship behavior"/>
    <property type="evidence" value="ECO:0007669"/>
    <property type="project" value="TreeGrafter"/>
</dbReference>
<evidence type="ECO:0000256" key="1">
    <source>
        <dbReference type="ARBA" id="ARBA00004651"/>
    </source>
</evidence>
<keyword evidence="6 8" id="KW-0675">Receptor</keyword>
<evidence type="ECO:0000313" key="9">
    <source>
        <dbReference type="EMBL" id="KAL0274011.1"/>
    </source>
</evidence>
<dbReference type="PANTHER" id="PTHR21143">
    <property type="entry name" value="INVERTEBRATE GUSTATORY RECEPTOR"/>
    <property type="match status" value="1"/>
</dbReference>
<protein>
    <recommendedName>
        <fullName evidence="8">Gustatory receptor</fullName>
    </recommendedName>
</protein>
<comment type="similarity">
    <text evidence="8">Belongs to the insect chemoreceptor superfamily. Gustatory receptor (GR) family.</text>
</comment>
<evidence type="ECO:0000256" key="4">
    <source>
        <dbReference type="ARBA" id="ARBA00022989"/>
    </source>
</evidence>
<dbReference type="GO" id="GO:0043025">
    <property type="term" value="C:neuronal cell body"/>
    <property type="evidence" value="ECO:0007669"/>
    <property type="project" value="TreeGrafter"/>
</dbReference>
<feature type="transmembrane region" description="Helical" evidence="8">
    <location>
        <begin position="371"/>
        <end position="391"/>
    </location>
</feature>
<evidence type="ECO:0000256" key="7">
    <source>
        <dbReference type="ARBA" id="ARBA00023224"/>
    </source>
</evidence>
<gene>
    <name evidence="9" type="ORF">PYX00_006556</name>
</gene>
<keyword evidence="3 8" id="KW-0812">Transmembrane</keyword>
<feature type="transmembrane region" description="Helical" evidence="8">
    <location>
        <begin position="49"/>
        <end position="68"/>
    </location>
</feature>
<comment type="subcellular location">
    <subcellularLocation>
        <location evidence="1 8">Cell membrane</location>
        <topology evidence="1 8">Multi-pass membrane protein</topology>
    </subcellularLocation>
</comment>
<dbReference type="GO" id="GO:0007165">
    <property type="term" value="P:signal transduction"/>
    <property type="evidence" value="ECO:0007669"/>
    <property type="project" value="UniProtKB-KW"/>
</dbReference>
<proteinExistence type="inferred from homology"/>
<evidence type="ECO:0000256" key="8">
    <source>
        <dbReference type="RuleBase" id="RU363108"/>
    </source>
</evidence>
<feature type="transmembrane region" description="Helical" evidence="8">
    <location>
        <begin position="255"/>
        <end position="276"/>
    </location>
</feature>
<comment type="caution">
    <text evidence="9">The sequence shown here is derived from an EMBL/GenBank/DDBJ whole genome shotgun (WGS) entry which is preliminary data.</text>
</comment>
<dbReference type="AlphaFoldDB" id="A0AAW2HWM4"/>
<dbReference type="GO" id="GO:0030424">
    <property type="term" value="C:axon"/>
    <property type="evidence" value="ECO:0007669"/>
    <property type="project" value="TreeGrafter"/>
</dbReference>
<organism evidence="9">
    <name type="scientific">Menopon gallinae</name>
    <name type="common">poultry shaft louse</name>
    <dbReference type="NCBI Taxonomy" id="328185"/>
    <lineage>
        <taxon>Eukaryota</taxon>
        <taxon>Metazoa</taxon>
        <taxon>Ecdysozoa</taxon>
        <taxon>Arthropoda</taxon>
        <taxon>Hexapoda</taxon>
        <taxon>Insecta</taxon>
        <taxon>Pterygota</taxon>
        <taxon>Neoptera</taxon>
        <taxon>Paraneoptera</taxon>
        <taxon>Psocodea</taxon>
        <taxon>Troctomorpha</taxon>
        <taxon>Phthiraptera</taxon>
        <taxon>Amblycera</taxon>
        <taxon>Menoponidae</taxon>
        <taxon>Menopon</taxon>
    </lineage>
</organism>
<evidence type="ECO:0000256" key="2">
    <source>
        <dbReference type="ARBA" id="ARBA00022475"/>
    </source>
</evidence>
<keyword evidence="7 8" id="KW-0807">Transducer</keyword>
<evidence type="ECO:0000256" key="6">
    <source>
        <dbReference type="ARBA" id="ARBA00023170"/>
    </source>
</evidence>
<keyword evidence="4 8" id="KW-1133">Transmembrane helix</keyword>
<comment type="caution">
    <text evidence="8">Lacks conserved residue(s) required for the propagation of feature annotation.</text>
</comment>